<sequence length="103" mass="11825">MQVRRRWPRRPVSITCTTAPRSVRLLLFLPCDCSISSPSVCWLHTTASFRGLRSWSVELAHDQHLRLLSPSACPAILYPRLSLLRTPHIKLPWLLPDVRCLSI</sequence>
<comment type="caution">
    <text evidence="1">The sequence shown here is derived from an EMBL/GenBank/DDBJ whole genome shotgun (WGS) entry which is preliminary data.</text>
</comment>
<evidence type="ECO:0000313" key="2">
    <source>
        <dbReference type="Proteomes" id="UP000481861"/>
    </source>
</evidence>
<accession>A0A7C8M9S1</accession>
<dbReference type="EMBL" id="JAADJZ010000015">
    <property type="protein sequence ID" value="KAF2869883.1"/>
    <property type="molecule type" value="Genomic_DNA"/>
</dbReference>
<evidence type="ECO:0000313" key="1">
    <source>
        <dbReference type="EMBL" id="KAF2869883.1"/>
    </source>
</evidence>
<proteinExistence type="predicted"/>
<keyword evidence="2" id="KW-1185">Reference proteome</keyword>
<gene>
    <name evidence="1" type="ORF">BDV95DRAFT_90111</name>
</gene>
<reference evidence="1 2" key="1">
    <citation type="submission" date="2020-01" db="EMBL/GenBank/DDBJ databases">
        <authorList>
            <consortium name="DOE Joint Genome Institute"/>
            <person name="Haridas S."/>
            <person name="Albert R."/>
            <person name="Binder M."/>
            <person name="Bloem J."/>
            <person name="Labutti K."/>
            <person name="Salamov A."/>
            <person name="Andreopoulos B."/>
            <person name="Baker S.E."/>
            <person name="Barry K."/>
            <person name="Bills G."/>
            <person name="Bluhm B.H."/>
            <person name="Cannon C."/>
            <person name="Castanera R."/>
            <person name="Culley D.E."/>
            <person name="Daum C."/>
            <person name="Ezra D."/>
            <person name="Gonzalez J.B."/>
            <person name="Henrissat B."/>
            <person name="Kuo A."/>
            <person name="Liang C."/>
            <person name="Lipzen A."/>
            <person name="Lutzoni F."/>
            <person name="Magnuson J."/>
            <person name="Mondo S."/>
            <person name="Nolan M."/>
            <person name="Ohm R."/>
            <person name="Pangilinan J."/>
            <person name="Park H.-J.H."/>
            <person name="Ramirez L."/>
            <person name="Alfaro M."/>
            <person name="Sun H."/>
            <person name="Tritt A."/>
            <person name="Yoshinaga Y."/>
            <person name="Zwiers L.-H.L."/>
            <person name="Turgeon B.G."/>
            <person name="Goodwin S.B."/>
            <person name="Spatafora J.W."/>
            <person name="Crous P.W."/>
            <person name="Grigoriev I.V."/>
        </authorList>
    </citation>
    <scope>NUCLEOTIDE SEQUENCE [LARGE SCALE GENOMIC DNA]</scope>
    <source>
        <strain evidence="1 2">CBS 611.86</strain>
    </source>
</reference>
<protein>
    <submittedName>
        <fullName evidence="1">Uncharacterized protein</fullName>
    </submittedName>
</protein>
<organism evidence="1 2">
    <name type="scientific">Massariosphaeria phaeospora</name>
    <dbReference type="NCBI Taxonomy" id="100035"/>
    <lineage>
        <taxon>Eukaryota</taxon>
        <taxon>Fungi</taxon>
        <taxon>Dikarya</taxon>
        <taxon>Ascomycota</taxon>
        <taxon>Pezizomycotina</taxon>
        <taxon>Dothideomycetes</taxon>
        <taxon>Pleosporomycetidae</taxon>
        <taxon>Pleosporales</taxon>
        <taxon>Pleosporales incertae sedis</taxon>
        <taxon>Massariosphaeria</taxon>
    </lineage>
</organism>
<dbReference type="AlphaFoldDB" id="A0A7C8M9S1"/>
<name>A0A7C8M9S1_9PLEO</name>
<dbReference type="Proteomes" id="UP000481861">
    <property type="component" value="Unassembled WGS sequence"/>
</dbReference>